<protein>
    <recommendedName>
        <fullName evidence="1">START domain-containing protein</fullName>
    </recommendedName>
</protein>
<proteinExistence type="predicted"/>
<feature type="domain" description="START" evidence="1">
    <location>
        <begin position="30"/>
        <end position="190"/>
    </location>
</feature>
<evidence type="ECO:0000259" key="1">
    <source>
        <dbReference type="PROSITE" id="PS50848"/>
    </source>
</evidence>
<dbReference type="SMART" id="SM00234">
    <property type="entry name" value="START"/>
    <property type="match status" value="1"/>
</dbReference>
<dbReference type="InterPro" id="IPR051213">
    <property type="entry name" value="START_lipid_transfer"/>
</dbReference>
<dbReference type="SUPFAM" id="SSF55961">
    <property type="entry name" value="Bet v1-like"/>
    <property type="match status" value="1"/>
</dbReference>
<name>A0A8K1CLB5_PYTOL</name>
<dbReference type="GO" id="GO:0008289">
    <property type="term" value="F:lipid binding"/>
    <property type="evidence" value="ECO:0007669"/>
    <property type="project" value="InterPro"/>
</dbReference>
<organism evidence="2 3">
    <name type="scientific">Pythium oligandrum</name>
    <name type="common">Mycoparasitic fungus</name>
    <dbReference type="NCBI Taxonomy" id="41045"/>
    <lineage>
        <taxon>Eukaryota</taxon>
        <taxon>Sar</taxon>
        <taxon>Stramenopiles</taxon>
        <taxon>Oomycota</taxon>
        <taxon>Peronosporomycetes</taxon>
        <taxon>Pythiales</taxon>
        <taxon>Pythiaceae</taxon>
        <taxon>Pythium</taxon>
    </lineage>
</organism>
<dbReference type="OrthoDB" id="196858at2759"/>
<dbReference type="AlphaFoldDB" id="A0A8K1CLB5"/>
<sequence length="229" mass="25229">MASVGVPVVPEQFRDLMEEAITRMLTDMDEAAAWTFHSEKHGIKAYTKVEGDLTAAMGVGHVPYSPRAFWDVVMDVANKKAYDADLAEGTRLKQCDAQTVIDYIQYSAPVFFVAARDFLNVVHWRVLEDGTIVIVGKGIEDLELCPLREPKVVRGQVHIAGWKIVPDADYKGCTVTYIVKSDLKGSIPARVAAKAASDQPYLIHQIAQVLKKSKKLAEIDAQGKLTNTA</sequence>
<dbReference type="Gene3D" id="3.30.530.20">
    <property type="match status" value="1"/>
</dbReference>
<accession>A0A8K1CLB5</accession>
<dbReference type="GO" id="GO:0005737">
    <property type="term" value="C:cytoplasm"/>
    <property type="evidence" value="ECO:0007669"/>
    <property type="project" value="UniProtKB-ARBA"/>
</dbReference>
<dbReference type="Pfam" id="PF01852">
    <property type="entry name" value="START"/>
    <property type="match status" value="1"/>
</dbReference>
<gene>
    <name evidence="2" type="ORF">Poli38472_009225</name>
</gene>
<dbReference type="PANTHER" id="PTHR19308:SF56">
    <property type="entry name" value="START DOMAIN-CONTAINING PROTEIN"/>
    <property type="match status" value="1"/>
</dbReference>
<reference evidence="2" key="1">
    <citation type="submission" date="2019-03" db="EMBL/GenBank/DDBJ databases">
        <title>Long read genome sequence of the mycoparasitic Pythium oligandrum ATCC 38472 isolated from sugarbeet rhizosphere.</title>
        <authorList>
            <person name="Gaulin E."/>
        </authorList>
    </citation>
    <scope>NUCLEOTIDE SEQUENCE</scope>
    <source>
        <strain evidence="2">ATCC 38472_TT</strain>
    </source>
</reference>
<dbReference type="Proteomes" id="UP000794436">
    <property type="component" value="Unassembled WGS sequence"/>
</dbReference>
<evidence type="ECO:0000313" key="2">
    <source>
        <dbReference type="EMBL" id="TMW65058.1"/>
    </source>
</evidence>
<dbReference type="PROSITE" id="PS50848">
    <property type="entry name" value="START"/>
    <property type="match status" value="1"/>
</dbReference>
<dbReference type="CDD" id="cd00177">
    <property type="entry name" value="START"/>
    <property type="match status" value="1"/>
</dbReference>
<comment type="caution">
    <text evidence="2">The sequence shown here is derived from an EMBL/GenBank/DDBJ whole genome shotgun (WGS) entry which is preliminary data.</text>
</comment>
<keyword evidence="3" id="KW-1185">Reference proteome</keyword>
<dbReference type="InterPro" id="IPR002913">
    <property type="entry name" value="START_lipid-bd_dom"/>
</dbReference>
<dbReference type="EMBL" id="SPLM01000038">
    <property type="protein sequence ID" value="TMW65058.1"/>
    <property type="molecule type" value="Genomic_DNA"/>
</dbReference>
<dbReference type="InterPro" id="IPR023393">
    <property type="entry name" value="START-like_dom_sf"/>
</dbReference>
<evidence type="ECO:0000313" key="3">
    <source>
        <dbReference type="Proteomes" id="UP000794436"/>
    </source>
</evidence>
<dbReference type="PANTHER" id="PTHR19308">
    <property type="entry name" value="PHOSPHATIDYLCHOLINE TRANSFER PROTEIN"/>
    <property type="match status" value="1"/>
</dbReference>